<organism evidence="1">
    <name type="scientific">marine sediment metagenome</name>
    <dbReference type="NCBI Taxonomy" id="412755"/>
    <lineage>
        <taxon>unclassified sequences</taxon>
        <taxon>metagenomes</taxon>
        <taxon>ecological metagenomes</taxon>
    </lineage>
</organism>
<protein>
    <submittedName>
        <fullName evidence="1">Uncharacterized protein</fullName>
    </submittedName>
</protein>
<comment type="caution">
    <text evidence="1">The sequence shown here is derived from an EMBL/GenBank/DDBJ whole genome shotgun (WGS) entry which is preliminary data.</text>
</comment>
<feature type="non-terminal residue" evidence="1">
    <location>
        <position position="56"/>
    </location>
</feature>
<name>X0UPY1_9ZZZZ</name>
<proteinExistence type="predicted"/>
<dbReference type="EMBL" id="BARS01024426">
    <property type="protein sequence ID" value="GAG07745.1"/>
    <property type="molecule type" value="Genomic_DNA"/>
</dbReference>
<dbReference type="AlphaFoldDB" id="X0UPY1"/>
<reference evidence="1" key="1">
    <citation type="journal article" date="2014" name="Front. Microbiol.">
        <title>High frequency of phylogenetically diverse reductive dehalogenase-homologous genes in deep subseafloor sedimentary metagenomes.</title>
        <authorList>
            <person name="Kawai M."/>
            <person name="Futagami T."/>
            <person name="Toyoda A."/>
            <person name="Takaki Y."/>
            <person name="Nishi S."/>
            <person name="Hori S."/>
            <person name="Arai W."/>
            <person name="Tsubouchi T."/>
            <person name="Morono Y."/>
            <person name="Uchiyama I."/>
            <person name="Ito T."/>
            <person name="Fujiyama A."/>
            <person name="Inagaki F."/>
            <person name="Takami H."/>
        </authorList>
    </citation>
    <scope>NUCLEOTIDE SEQUENCE</scope>
    <source>
        <strain evidence="1">Expedition CK06-06</strain>
    </source>
</reference>
<evidence type="ECO:0000313" key="1">
    <source>
        <dbReference type="EMBL" id="GAG07745.1"/>
    </source>
</evidence>
<sequence length="56" mass="6017">MPHPAERQRVAQGLGYMILPDDLIKGHGAPLAIEDLCHYQAPEPLPTVDPSVALSS</sequence>
<accession>X0UPY1</accession>
<gene>
    <name evidence="1" type="ORF">S01H1_38777</name>
</gene>